<evidence type="ECO:0000256" key="1">
    <source>
        <dbReference type="ARBA" id="ARBA00023015"/>
    </source>
</evidence>
<evidence type="ECO:0000256" key="2">
    <source>
        <dbReference type="ARBA" id="ARBA00023125"/>
    </source>
</evidence>
<name>A0ABD1WJS6_9LAMI</name>
<sequence>MSEFIMPPGYRFEPTDEELIRFYLSEKALGLPLPRSSIVEKKLYGDNANPWDVFSDTDPWKTETKFDKNETKSIKKTIFVLKKLSKISPKRISRKAGCGLWERQTGAITINDSQGMIISSKKMLTFKTKGDSNVMKIHGHWIMHEYSLDGVSLINGLKFINDYVICKITRSWKGKYLQVFENRKRSRTISYDHPNRDNNKKARMMPVQESISHNGGQDFDLLDQIDDLSPSMLEDCMKWLSDELNQPPTLHNGCLLQQNEVTCRQGFPSEEPSPDFYSSSIGTAIAKKFYVENEIYGDNANPWDVFSDTDPWKTETKFDEKETKSIKKSIFVLTNLSKISPKRISRKAGCGLWDGQTGAITINDSQGMIIGSKKMLTFKSKGDSNVMKIYGHWIMHEYSLDGVSLINGLKFINDYVICKITRSWKGKDLQVFENRKRSRTISYDHSNRDDNKKARMMLVQESISHNG</sequence>
<dbReference type="EMBL" id="JBFOLJ010000003">
    <property type="protein sequence ID" value="KAL2548958.1"/>
    <property type="molecule type" value="Genomic_DNA"/>
</dbReference>
<keyword evidence="1" id="KW-0805">Transcription regulation</keyword>
<evidence type="ECO:0000256" key="4">
    <source>
        <dbReference type="ARBA" id="ARBA00023242"/>
    </source>
</evidence>
<dbReference type="SUPFAM" id="SSF101941">
    <property type="entry name" value="NAC domain"/>
    <property type="match status" value="2"/>
</dbReference>
<dbReference type="PROSITE" id="PS51005">
    <property type="entry name" value="NAC"/>
    <property type="match status" value="2"/>
</dbReference>
<comment type="caution">
    <text evidence="6">The sequence shown here is derived from an EMBL/GenBank/DDBJ whole genome shotgun (WGS) entry which is preliminary data.</text>
</comment>
<dbReference type="AlphaFoldDB" id="A0ABD1WJS6"/>
<dbReference type="GO" id="GO:0003677">
    <property type="term" value="F:DNA binding"/>
    <property type="evidence" value="ECO:0007669"/>
    <property type="project" value="UniProtKB-KW"/>
</dbReference>
<dbReference type="PANTHER" id="PTHR31719:SF164">
    <property type="entry name" value="NAC DOMAIN-CONTAINING PROTEIN"/>
    <property type="match status" value="1"/>
</dbReference>
<feature type="domain" description="NAC" evidence="5">
    <location>
        <begin position="273"/>
        <end position="423"/>
    </location>
</feature>
<dbReference type="PANTHER" id="PTHR31719">
    <property type="entry name" value="NAC TRANSCRIPTION FACTOR 56"/>
    <property type="match status" value="1"/>
</dbReference>
<gene>
    <name evidence="6" type="ORF">Fot_10488</name>
</gene>
<evidence type="ECO:0000313" key="6">
    <source>
        <dbReference type="EMBL" id="KAL2548958.1"/>
    </source>
</evidence>
<reference evidence="7" key="1">
    <citation type="submission" date="2024-07" db="EMBL/GenBank/DDBJ databases">
        <title>Two chromosome-level genome assemblies of Korean endemic species Abeliophyllum distichum and Forsythia ovata (Oleaceae).</title>
        <authorList>
            <person name="Jang H."/>
        </authorList>
    </citation>
    <scope>NUCLEOTIDE SEQUENCE [LARGE SCALE GENOMIC DNA]</scope>
</reference>
<dbReference type="InterPro" id="IPR003441">
    <property type="entry name" value="NAC-dom"/>
</dbReference>
<dbReference type="Proteomes" id="UP001604277">
    <property type="component" value="Unassembled WGS sequence"/>
</dbReference>
<dbReference type="Gene3D" id="2.170.150.80">
    <property type="entry name" value="NAC domain"/>
    <property type="match status" value="2"/>
</dbReference>
<organism evidence="6 7">
    <name type="scientific">Forsythia ovata</name>
    <dbReference type="NCBI Taxonomy" id="205694"/>
    <lineage>
        <taxon>Eukaryota</taxon>
        <taxon>Viridiplantae</taxon>
        <taxon>Streptophyta</taxon>
        <taxon>Embryophyta</taxon>
        <taxon>Tracheophyta</taxon>
        <taxon>Spermatophyta</taxon>
        <taxon>Magnoliopsida</taxon>
        <taxon>eudicotyledons</taxon>
        <taxon>Gunneridae</taxon>
        <taxon>Pentapetalae</taxon>
        <taxon>asterids</taxon>
        <taxon>lamiids</taxon>
        <taxon>Lamiales</taxon>
        <taxon>Oleaceae</taxon>
        <taxon>Forsythieae</taxon>
        <taxon>Forsythia</taxon>
    </lineage>
</organism>
<accession>A0ABD1WJS6</accession>
<evidence type="ECO:0000256" key="3">
    <source>
        <dbReference type="ARBA" id="ARBA00023163"/>
    </source>
</evidence>
<protein>
    <submittedName>
        <fullName evidence="6">NAC transcription factor 25-like</fullName>
    </submittedName>
</protein>
<evidence type="ECO:0000259" key="5">
    <source>
        <dbReference type="PROSITE" id="PS51005"/>
    </source>
</evidence>
<evidence type="ECO:0000313" key="7">
    <source>
        <dbReference type="Proteomes" id="UP001604277"/>
    </source>
</evidence>
<dbReference type="InterPro" id="IPR036093">
    <property type="entry name" value="NAC_dom_sf"/>
</dbReference>
<keyword evidence="7" id="KW-1185">Reference proteome</keyword>
<keyword evidence="2" id="KW-0238">DNA-binding</keyword>
<proteinExistence type="predicted"/>
<dbReference type="Pfam" id="PF02365">
    <property type="entry name" value="NAM"/>
    <property type="match status" value="2"/>
</dbReference>
<keyword evidence="4" id="KW-0539">Nucleus</keyword>
<feature type="domain" description="NAC" evidence="5">
    <location>
        <begin position="6"/>
        <end position="171"/>
    </location>
</feature>
<keyword evidence="3" id="KW-0804">Transcription</keyword>